<organism evidence="2 3">
    <name type="scientific">Mycena albidolilacea</name>
    <dbReference type="NCBI Taxonomy" id="1033008"/>
    <lineage>
        <taxon>Eukaryota</taxon>
        <taxon>Fungi</taxon>
        <taxon>Dikarya</taxon>
        <taxon>Basidiomycota</taxon>
        <taxon>Agaricomycotina</taxon>
        <taxon>Agaricomycetes</taxon>
        <taxon>Agaricomycetidae</taxon>
        <taxon>Agaricales</taxon>
        <taxon>Marasmiineae</taxon>
        <taxon>Mycenaceae</taxon>
        <taxon>Mycena</taxon>
    </lineage>
</organism>
<feature type="region of interest" description="Disordered" evidence="1">
    <location>
        <begin position="1"/>
        <end position="56"/>
    </location>
</feature>
<comment type="caution">
    <text evidence="2">The sequence shown here is derived from an EMBL/GenBank/DDBJ whole genome shotgun (WGS) entry which is preliminary data.</text>
</comment>
<reference evidence="2" key="1">
    <citation type="submission" date="2023-03" db="EMBL/GenBank/DDBJ databases">
        <title>Massive genome expansion in bonnet fungi (Mycena s.s.) driven by repeated elements and novel gene families across ecological guilds.</title>
        <authorList>
            <consortium name="Lawrence Berkeley National Laboratory"/>
            <person name="Harder C.B."/>
            <person name="Miyauchi S."/>
            <person name="Viragh M."/>
            <person name="Kuo A."/>
            <person name="Thoen E."/>
            <person name="Andreopoulos B."/>
            <person name="Lu D."/>
            <person name="Skrede I."/>
            <person name="Drula E."/>
            <person name="Henrissat B."/>
            <person name="Morin E."/>
            <person name="Kohler A."/>
            <person name="Barry K."/>
            <person name="LaButti K."/>
            <person name="Morin E."/>
            <person name="Salamov A."/>
            <person name="Lipzen A."/>
            <person name="Mereny Z."/>
            <person name="Hegedus B."/>
            <person name="Baldrian P."/>
            <person name="Stursova M."/>
            <person name="Weitz H."/>
            <person name="Taylor A."/>
            <person name="Grigoriev I.V."/>
            <person name="Nagy L.G."/>
            <person name="Martin F."/>
            <person name="Kauserud H."/>
        </authorList>
    </citation>
    <scope>NUCLEOTIDE SEQUENCE</scope>
    <source>
        <strain evidence="2">CBHHK002</strain>
    </source>
</reference>
<dbReference type="AlphaFoldDB" id="A0AAD7ECV2"/>
<name>A0AAD7ECV2_9AGAR</name>
<protein>
    <submittedName>
        <fullName evidence="2">Uncharacterized protein</fullName>
    </submittedName>
</protein>
<evidence type="ECO:0000313" key="3">
    <source>
        <dbReference type="Proteomes" id="UP001218218"/>
    </source>
</evidence>
<accession>A0AAD7ECV2</accession>
<keyword evidence="3" id="KW-1185">Reference proteome</keyword>
<evidence type="ECO:0000313" key="2">
    <source>
        <dbReference type="EMBL" id="KAJ7311491.1"/>
    </source>
</evidence>
<evidence type="ECO:0000256" key="1">
    <source>
        <dbReference type="SAM" id="MobiDB-lite"/>
    </source>
</evidence>
<gene>
    <name evidence="2" type="ORF">DFH08DRAFT_822606</name>
</gene>
<dbReference type="Proteomes" id="UP001218218">
    <property type="component" value="Unassembled WGS sequence"/>
</dbReference>
<dbReference type="EMBL" id="JARIHO010000075">
    <property type="protein sequence ID" value="KAJ7311491.1"/>
    <property type="molecule type" value="Genomic_DNA"/>
</dbReference>
<sequence>MNRGRDQRARKVIGLNHPDCVGIVPNPLKTKPKKQGGSEKGPRAEGTPRQNWNSSEAETEMVGLNHGRFWQHVSIGSGRTKSHLAGNVGVFNAFQDENNGDLTCSGPYCRAVGLSATSESGHWVTLRSLSRSECRGILSERIPTEQIHGTKIQSPLKFSAYICGTMRTAVKVGQIQIQAAIALFRILHDPEDEWAGVKRDGARRSCGRRQSRP</sequence>
<proteinExistence type="predicted"/>